<dbReference type="Proteomes" id="UP001303046">
    <property type="component" value="Unassembled WGS sequence"/>
</dbReference>
<evidence type="ECO:0000313" key="2">
    <source>
        <dbReference type="EMBL" id="KAK6736813.1"/>
    </source>
</evidence>
<keyword evidence="3" id="KW-1185">Reference proteome</keyword>
<sequence length="321" mass="36001">MVWLGRGSTDSTEAGNLRQERGTPSTGTQGPRVANATTTKCQHYKRGDEDVGIGELESREKKRKPKMNESFTDSDDEEILFTKEMVRRLKKSAQQKIPVNSRPTSSLSDASGMSAVSTASGQKKIEDTVESTTQRSSECSPVKETLSSGNVLLSPRTRTRVLREIWESCDATAKEGGLCVGTGAKKYFFRQKLSEFNNTVRVLESKQEEALWNEEYKLAAEIENCLKKFRVKKAPLQEVLLERIQALERHDFSEAQRAKDIFERTMDSALQDREFEKFLSEQETCLTPERMKGLEGSRAVSKHRPIAQSQSGLLLIALPAS</sequence>
<feature type="compositionally biased region" description="Polar residues" evidence="1">
    <location>
        <begin position="130"/>
        <end position="141"/>
    </location>
</feature>
<proteinExistence type="predicted"/>
<dbReference type="EMBL" id="JAVFWL010000002">
    <property type="protein sequence ID" value="KAK6736813.1"/>
    <property type="molecule type" value="Genomic_DNA"/>
</dbReference>
<organism evidence="2 3">
    <name type="scientific">Necator americanus</name>
    <name type="common">Human hookworm</name>
    <dbReference type="NCBI Taxonomy" id="51031"/>
    <lineage>
        <taxon>Eukaryota</taxon>
        <taxon>Metazoa</taxon>
        <taxon>Ecdysozoa</taxon>
        <taxon>Nematoda</taxon>
        <taxon>Chromadorea</taxon>
        <taxon>Rhabditida</taxon>
        <taxon>Rhabditina</taxon>
        <taxon>Rhabditomorpha</taxon>
        <taxon>Strongyloidea</taxon>
        <taxon>Ancylostomatidae</taxon>
        <taxon>Bunostominae</taxon>
        <taxon>Necator</taxon>
    </lineage>
</organism>
<gene>
    <name evidence="2" type="primary">Necator_chrII.g7277</name>
    <name evidence="2" type="ORF">RB195_019484</name>
</gene>
<feature type="compositionally biased region" description="Polar residues" evidence="1">
    <location>
        <begin position="94"/>
        <end position="121"/>
    </location>
</feature>
<evidence type="ECO:0000256" key="1">
    <source>
        <dbReference type="SAM" id="MobiDB-lite"/>
    </source>
</evidence>
<feature type="region of interest" description="Disordered" evidence="1">
    <location>
        <begin position="91"/>
        <end position="141"/>
    </location>
</feature>
<reference evidence="2 3" key="1">
    <citation type="submission" date="2023-08" db="EMBL/GenBank/DDBJ databases">
        <title>A Necator americanus chromosomal reference genome.</title>
        <authorList>
            <person name="Ilik V."/>
            <person name="Petrzelkova K.J."/>
            <person name="Pardy F."/>
            <person name="Fuh T."/>
            <person name="Niatou-Singa F.S."/>
            <person name="Gouil Q."/>
            <person name="Baker L."/>
            <person name="Ritchie M.E."/>
            <person name="Jex A.R."/>
            <person name="Gazzola D."/>
            <person name="Li H."/>
            <person name="Toshio Fujiwara R."/>
            <person name="Zhan B."/>
            <person name="Aroian R.V."/>
            <person name="Pafco B."/>
            <person name="Schwarz E.M."/>
        </authorList>
    </citation>
    <scope>NUCLEOTIDE SEQUENCE [LARGE SCALE GENOMIC DNA]</scope>
    <source>
        <strain evidence="2 3">Aroian</strain>
        <tissue evidence="2">Whole animal</tissue>
    </source>
</reference>
<comment type="caution">
    <text evidence="2">The sequence shown here is derived from an EMBL/GenBank/DDBJ whole genome shotgun (WGS) entry which is preliminary data.</text>
</comment>
<feature type="region of interest" description="Disordered" evidence="1">
    <location>
        <begin position="1"/>
        <end position="76"/>
    </location>
</feature>
<accession>A0ABR1CEG3</accession>
<name>A0ABR1CEG3_NECAM</name>
<protein>
    <submittedName>
        <fullName evidence="2">Uncharacterized protein</fullName>
    </submittedName>
</protein>
<feature type="compositionally biased region" description="Polar residues" evidence="1">
    <location>
        <begin position="22"/>
        <end position="41"/>
    </location>
</feature>
<evidence type="ECO:0000313" key="3">
    <source>
        <dbReference type="Proteomes" id="UP001303046"/>
    </source>
</evidence>